<dbReference type="EMBL" id="LR031879">
    <property type="protein sequence ID" value="VDD54053.1"/>
    <property type="molecule type" value="Genomic_DNA"/>
</dbReference>
<feature type="compositionally biased region" description="Polar residues" evidence="8">
    <location>
        <begin position="467"/>
        <end position="476"/>
    </location>
</feature>
<dbReference type="Pfam" id="PF02902">
    <property type="entry name" value="Peptidase_C48"/>
    <property type="match status" value="1"/>
</dbReference>
<feature type="compositionally biased region" description="Low complexity" evidence="8">
    <location>
        <begin position="383"/>
        <end position="401"/>
    </location>
</feature>
<proteinExistence type="inferred from homology"/>
<name>A0A3P6F8I4_BRAOL</name>
<evidence type="ECO:0000256" key="3">
    <source>
        <dbReference type="ARBA" id="ARBA00022723"/>
    </source>
</evidence>
<dbReference type="PROSITE" id="PS50600">
    <property type="entry name" value="ULP_PROTEASE"/>
    <property type="match status" value="1"/>
</dbReference>
<evidence type="ECO:0000256" key="4">
    <source>
        <dbReference type="ARBA" id="ARBA00022771"/>
    </source>
</evidence>
<feature type="compositionally biased region" description="Low complexity" evidence="8">
    <location>
        <begin position="341"/>
        <end position="358"/>
    </location>
</feature>
<evidence type="ECO:0000256" key="9">
    <source>
        <dbReference type="SAM" id="Phobius"/>
    </source>
</evidence>
<comment type="similarity">
    <text evidence="1">Belongs to the peptidase C48 family.</text>
</comment>
<evidence type="ECO:0000256" key="1">
    <source>
        <dbReference type="ARBA" id="ARBA00005234"/>
    </source>
</evidence>
<feature type="domain" description="GRF-type" evidence="11">
    <location>
        <begin position="786"/>
        <end position="831"/>
    </location>
</feature>
<evidence type="ECO:0000256" key="8">
    <source>
        <dbReference type="SAM" id="MobiDB-lite"/>
    </source>
</evidence>
<feature type="compositionally biased region" description="Acidic residues" evidence="8">
    <location>
        <begin position="220"/>
        <end position="241"/>
    </location>
</feature>
<dbReference type="Gene3D" id="3.40.395.10">
    <property type="entry name" value="Adenoviral Proteinase, Chain A"/>
    <property type="match status" value="1"/>
</dbReference>
<keyword evidence="5" id="KW-0378">Hydrolase</keyword>
<evidence type="ECO:0000259" key="11">
    <source>
        <dbReference type="PROSITE" id="PS51999"/>
    </source>
</evidence>
<keyword evidence="6" id="KW-0862">Zinc</keyword>
<feature type="domain" description="Ubiquitin-like protease family profile" evidence="10">
    <location>
        <begin position="497"/>
        <end position="917"/>
    </location>
</feature>
<evidence type="ECO:0000256" key="2">
    <source>
        <dbReference type="ARBA" id="ARBA00022670"/>
    </source>
</evidence>
<keyword evidence="9" id="KW-1133">Transmembrane helix</keyword>
<evidence type="ECO:0000256" key="5">
    <source>
        <dbReference type="ARBA" id="ARBA00022801"/>
    </source>
</evidence>
<dbReference type="GO" id="GO:0006508">
    <property type="term" value="P:proteolysis"/>
    <property type="evidence" value="ECO:0007669"/>
    <property type="project" value="UniProtKB-KW"/>
</dbReference>
<feature type="region of interest" description="Disordered" evidence="8">
    <location>
        <begin position="319"/>
        <end position="415"/>
    </location>
</feature>
<keyword evidence="2" id="KW-0645">Protease</keyword>
<gene>
    <name evidence="12" type="ORF">BOLC8T47282H</name>
</gene>
<evidence type="ECO:0000313" key="12">
    <source>
        <dbReference type="EMBL" id="VDD54053.1"/>
    </source>
</evidence>
<keyword evidence="9" id="KW-0812">Transmembrane</keyword>
<keyword evidence="3" id="KW-0479">Metal-binding</keyword>
<keyword evidence="4 7" id="KW-0863">Zinc-finger</keyword>
<accession>A0A3P6F8I4</accession>
<sequence length="917" mass="103732">MTIDQLPKCLFKEGTETQVEKVNNSCRTSILAKVAKYCPDEYKEVSEDPLFAQIVAIHVHKLQFSARAIHTFVCKQLLSAKRLKYNDELDLEIDDWEYDGGFWSKLRLVYLCVIAGILMAKDEKIWLMEAVPDIGSLLGQKLREGVKTMRCRNWKGSAKISYEDIITIESNFASTGDVFPSISTSGNFKDVITDAEFVRVCEMKDERVDLIIDMQRNNSEEDGSDEEAAVETSETEIEEQIESTRVSPTKKRKNRFRDTGAESRKKRLLCQRSTEKYRDLEEEMKSYIQSMFNSSFTALGLEVREIIEDRFTKLEEKILSSQTQGGAPANTQTRGTDPFWTPSAAAAGAAAAATAPASVSGRPPAPTRASTEAPASVSTPGLAPSRSAASAPYRSRASATAHNGGPANAAKTRSQTKDADLSDVFGSLFSTLDVNIGTQEYLQKTMGNLTQESNVDGFDPSQDKQSEGPSDFTTPMTSFRPQIFKTPFLIDSDDIEVRCKAKDYELIGPSTFDAELASRIIGPNIWLKNFDMDAMMYLFREKTTLRRWSPDRVAFLNCMFSNQIITAYGKLDGNRRGYKIDDNFLEYGRGELPYHGSTGSVWSVDVDRLYIPICVNQIHWISICVNLVNRTIDVFDCGGKKNNRVIEAFAVLIPRIVKAVQSPERKKDFNVKQYTVSYVPMRGLNMITLIHTLNRLLAMIHTLNRLLAMIHTLNPTLTMIHTLNRLLAMIHTLNHDFKLELPSRPSILILKPDPEPGSTHPQRRDFLFISKRINNDQFERLLLLVFLASLIMGITTFGSSTAENRYRRFYRCQIARDRKTENHLFKWIDEALIDEIRMVDAKHERVAQEITKFEERVMEKVKSEIVRVEAEMSEKFKEKVNLEIARVAQDMKQKLKITTVAMVVVGAIVGIWTSLTV</sequence>
<feature type="region of interest" description="Disordered" evidence="8">
    <location>
        <begin position="217"/>
        <end position="258"/>
    </location>
</feature>
<feature type="transmembrane region" description="Helical" evidence="9">
    <location>
        <begin position="895"/>
        <end position="915"/>
    </location>
</feature>
<reference evidence="12" key="1">
    <citation type="submission" date="2018-11" db="EMBL/GenBank/DDBJ databases">
        <authorList>
            <consortium name="Genoscope - CEA"/>
            <person name="William W."/>
        </authorList>
    </citation>
    <scope>NUCLEOTIDE SEQUENCE</scope>
</reference>
<dbReference type="SUPFAM" id="SSF54001">
    <property type="entry name" value="Cysteine proteinases"/>
    <property type="match status" value="1"/>
</dbReference>
<feature type="transmembrane region" description="Helical" evidence="9">
    <location>
        <begin position="781"/>
        <end position="801"/>
    </location>
</feature>
<dbReference type="PROSITE" id="PS51999">
    <property type="entry name" value="ZF_GRF"/>
    <property type="match status" value="1"/>
</dbReference>
<feature type="compositionally biased region" description="Polar residues" evidence="8">
    <location>
        <begin position="319"/>
        <end position="335"/>
    </location>
</feature>
<dbReference type="InterPro" id="IPR038765">
    <property type="entry name" value="Papain-like_cys_pep_sf"/>
</dbReference>
<dbReference type="AlphaFoldDB" id="A0A3P6F8I4"/>
<dbReference type="PANTHER" id="PTHR33248">
    <property type="entry name" value="ZINC ION-BINDING PROTEIN"/>
    <property type="match status" value="1"/>
</dbReference>
<protein>
    <submittedName>
        <fullName evidence="12">Uncharacterized protein</fullName>
    </submittedName>
</protein>
<dbReference type="InterPro" id="IPR010666">
    <property type="entry name" value="Znf_GRF"/>
</dbReference>
<feature type="region of interest" description="Disordered" evidence="8">
    <location>
        <begin position="451"/>
        <end position="476"/>
    </location>
</feature>
<dbReference type="InterPro" id="IPR003653">
    <property type="entry name" value="Peptidase_C48_C"/>
</dbReference>
<dbReference type="GO" id="GO:0008270">
    <property type="term" value="F:zinc ion binding"/>
    <property type="evidence" value="ECO:0007669"/>
    <property type="project" value="UniProtKB-KW"/>
</dbReference>
<evidence type="ECO:0000259" key="10">
    <source>
        <dbReference type="PROSITE" id="PS50600"/>
    </source>
</evidence>
<keyword evidence="9" id="KW-0472">Membrane</keyword>
<dbReference type="GO" id="GO:0008234">
    <property type="term" value="F:cysteine-type peptidase activity"/>
    <property type="evidence" value="ECO:0007669"/>
    <property type="project" value="InterPro"/>
</dbReference>
<evidence type="ECO:0000256" key="6">
    <source>
        <dbReference type="ARBA" id="ARBA00022833"/>
    </source>
</evidence>
<organism evidence="12">
    <name type="scientific">Brassica oleracea</name>
    <name type="common">Wild cabbage</name>
    <dbReference type="NCBI Taxonomy" id="3712"/>
    <lineage>
        <taxon>Eukaryota</taxon>
        <taxon>Viridiplantae</taxon>
        <taxon>Streptophyta</taxon>
        <taxon>Embryophyta</taxon>
        <taxon>Tracheophyta</taxon>
        <taxon>Spermatophyta</taxon>
        <taxon>Magnoliopsida</taxon>
        <taxon>eudicotyledons</taxon>
        <taxon>Gunneridae</taxon>
        <taxon>Pentapetalae</taxon>
        <taxon>rosids</taxon>
        <taxon>malvids</taxon>
        <taxon>Brassicales</taxon>
        <taxon>Brassicaceae</taxon>
        <taxon>Brassiceae</taxon>
        <taxon>Brassica</taxon>
    </lineage>
</organism>
<evidence type="ECO:0000256" key="7">
    <source>
        <dbReference type="PROSITE-ProRule" id="PRU01343"/>
    </source>
</evidence>